<evidence type="ECO:0000256" key="1">
    <source>
        <dbReference type="SAM" id="Phobius"/>
    </source>
</evidence>
<keyword evidence="4" id="KW-1185">Reference proteome</keyword>
<name>A0A1H9AGU1_9GAMM</name>
<reference evidence="3 4" key="1">
    <citation type="submission" date="2016-10" db="EMBL/GenBank/DDBJ databases">
        <authorList>
            <person name="de Groot N.N."/>
        </authorList>
    </citation>
    <scope>NUCLEOTIDE SEQUENCE [LARGE SCALE GENOMIC DNA]</scope>
    <source>
        <strain evidence="3 4">B7-7</strain>
    </source>
</reference>
<dbReference type="Proteomes" id="UP000199496">
    <property type="component" value="Unassembled WGS sequence"/>
</dbReference>
<keyword evidence="3" id="KW-0808">Transferase</keyword>
<proteinExistence type="predicted"/>
<keyword evidence="1" id="KW-0472">Membrane</keyword>
<gene>
    <name evidence="3" type="ORF">SAMN05421693_10563</name>
</gene>
<protein>
    <submittedName>
        <fullName evidence="3">Sensory domain of two-component sensor kinase</fullName>
    </submittedName>
</protein>
<accession>A0A1H9AGU1</accession>
<dbReference type="AlphaFoldDB" id="A0A1H9AGU1"/>
<dbReference type="EMBL" id="FOFO01000005">
    <property type="protein sequence ID" value="SEP75930.1"/>
    <property type="molecule type" value="Genomic_DNA"/>
</dbReference>
<organism evidence="3 4">
    <name type="scientific">Ectothiorhodospira magna</name>
    <dbReference type="NCBI Taxonomy" id="867345"/>
    <lineage>
        <taxon>Bacteria</taxon>
        <taxon>Pseudomonadati</taxon>
        <taxon>Pseudomonadota</taxon>
        <taxon>Gammaproteobacteria</taxon>
        <taxon>Chromatiales</taxon>
        <taxon>Ectothiorhodospiraceae</taxon>
        <taxon>Ectothiorhodospira</taxon>
    </lineage>
</organism>
<dbReference type="STRING" id="867345.SAMN05421693_10563"/>
<evidence type="ECO:0000313" key="4">
    <source>
        <dbReference type="Proteomes" id="UP000199496"/>
    </source>
</evidence>
<keyword evidence="1" id="KW-1133">Transmembrane helix</keyword>
<keyword evidence="1" id="KW-0812">Transmembrane</keyword>
<evidence type="ECO:0000259" key="2">
    <source>
        <dbReference type="Pfam" id="PF14827"/>
    </source>
</evidence>
<dbReference type="GO" id="GO:0016301">
    <property type="term" value="F:kinase activity"/>
    <property type="evidence" value="ECO:0007669"/>
    <property type="project" value="UniProtKB-KW"/>
</dbReference>
<dbReference type="RefSeq" id="WP_090204047.1">
    <property type="nucleotide sequence ID" value="NZ_FOFO01000005.1"/>
</dbReference>
<evidence type="ECO:0000313" key="3">
    <source>
        <dbReference type="EMBL" id="SEP75930.1"/>
    </source>
</evidence>
<keyword evidence="3" id="KW-0418">Kinase</keyword>
<dbReference type="Pfam" id="PF14827">
    <property type="entry name" value="dCache_3"/>
    <property type="match status" value="1"/>
</dbReference>
<feature type="domain" description="Double Cache" evidence="2">
    <location>
        <begin position="59"/>
        <end position="288"/>
    </location>
</feature>
<sequence length="327" mass="36427">MKIPGDTPRHTALIFKWTLWLVFSLLLTGLSVAFATLNHHNLQRQYEAWRTLDQSRHQQQLQALLHQLEGDLLTQAHLIPSLSGLRQALQQGDPGELGRLFSAHWADFKTDTHLVMAGFLDIHGQFLVQAQLIHTHYDPPAQLWQAVDQALLIDTSSTFVDCKWDCLSYAVTPVLAMGQTVGAVTLAQPVTSLLMSFHTLSGGLDMALFQVAPQRTGAALTDAGQLLGMTRRDELEPLLASAMPAILKSATVTHGQLDDGRQMELMPYLLLEDRAGHRVIAVVITDVTQAQRQMKLAQWQNMLVGIMGLLLMTLAVRRLTRPLFPRR</sequence>
<dbReference type="InterPro" id="IPR029150">
    <property type="entry name" value="dCache_3"/>
</dbReference>
<feature type="transmembrane region" description="Helical" evidence="1">
    <location>
        <begin position="299"/>
        <end position="317"/>
    </location>
</feature>